<sequence>MDPCRHFYRIMTLTLTARFHIGLVNQHLYKDALQGTDISNNKFVVIFMNALASKNHILSTQFLRSPNSDANQIGNFELFGLGKKTMVVIIEEDDEDTYHK</sequence>
<name>A0A2Z6RTC6_9GLOM</name>
<gene>
    <name evidence="1" type="ORF">RclHR1_05500008</name>
</gene>
<keyword evidence="2" id="KW-1185">Reference proteome</keyword>
<protein>
    <submittedName>
        <fullName evidence="1">Uncharacterized protein</fullName>
    </submittedName>
</protein>
<reference evidence="1 2" key="1">
    <citation type="submission" date="2017-11" db="EMBL/GenBank/DDBJ databases">
        <title>The genome of Rhizophagus clarus HR1 reveals common genetic basis of auxotrophy among arbuscular mycorrhizal fungi.</title>
        <authorList>
            <person name="Kobayashi Y."/>
        </authorList>
    </citation>
    <scope>NUCLEOTIDE SEQUENCE [LARGE SCALE GENOMIC DNA]</scope>
    <source>
        <strain evidence="1 2">HR1</strain>
    </source>
</reference>
<dbReference type="EMBL" id="BEXD01003927">
    <property type="protein sequence ID" value="GBC04093.1"/>
    <property type="molecule type" value="Genomic_DNA"/>
</dbReference>
<comment type="caution">
    <text evidence="1">The sequence shown here is derived from an EMBL/GenBank/DDBJ whole genome shotgun (WGS) entry which is preliminary data.</text>
</comment>
<evidence type="ECO:0000313" key="1">
    <source>
        <dbReference type="EMBL" id="GBC04093.1"/>
    </source>
</evidence>
<dbReference type="AlphaFoldDB" id="A0A2Z6RTC6"/>
<proteinExistence type="predicted"/>
<organism evidence="1 2">
    <name type="scientific">Rhizophagus clarus</name>
    <dbReference type="NCBI Taxonomy" id="94130"/>
    <lineage>
        <taxon>Eukaryota</taxon>
        <taxon>Fungi</taxon>
        <taxon>Fungi incertae sedis</taxon>
        <taxon>Mucoromycota</taxon>
        <taxon>Glomeromycotina</taxon>
        <taxon>Glomeromycetes</taxon>
        <taxon>Glomerales</taxon>
        <taxon>Glomeraceae</taxon>
        <taxon>Rhizophagus</taxon>
    </lineage>
</organism>
<accession>A0A2Z6RTC6</accession>
<dbReference type="STRING" id="94130.A0A2Z6RTC6"/>
<evidence type="ECO:0000313" key="2">
    <source>
        <dbReference type="Proteomes" id="UP000247702"/>
    </source>
</evidence>
<dbReference type="Proteomes" id="UP000247702">
    <property type="component" value="Unassembled WGS sequence"/>
</dbReference>